<dbReference type="SUPFAM" id="SSF49899">
    <property type="entry name" value="Concanavalin A-like lectins/glucanases"/>
    <property type="match status" value="2"/>
</dbReference>
<dbReference type="InterPro" id="IPR001759">
    <property type="entry name" value="PTX_dom"/>
</dbReference>
<gene>
    <name evidence="15" type="ORF">CAOG_005078</name>
</gene>
<keyword evidence="4 12" id="KW-1133">Transmembrane helix</keyword>
<evidence type="ECO:0000256" key="11">
    <source>
        <dbReference type="SAM" id="MobiDB-lite"/>
    </source>
</evidence>
<dbReference type="InterPro" id="IPR013320">
    <property type="entry name" value="ConA-like_dom_sf"/>
</dbReference>
<feature type="domain" description="G-protein coupled receptors family 3 profile" evidence="14">
    <location>
        <begin position="1233"/>
        <end position="1483"/>
    </location>
</feature>
<evidence type="ECO:0000256" key="13">
    <source>
        <dbReference type="SAM" id="SignalP"/>
    </source>
</evidence>
<keyword evidence="2" id="KW-1003">Cell membrane</keyword>
<dbReference type="PANTHER" id="PTHR32546">
    <property type="entry name" value="G-PROTEIN COUPLED RECEPTOR 158-RELATED"/>
    <property type="match status" value="1"/>
</dbReference>
<feature type="transmembrane region" description="Helical" evidence="12">
    <location>
        <begin position="1230"/>
        <end position="1251"/>
    </location>
</feature>
<evidence type="ECO:0000259" key="14">
    <source>
        <dbReference type="PROSITE" id="PS50259"/>
    </source>
</evidence>
<evidence type="ECO:0000313" key="16">
    <source>
        <dbReference type="Proteomes" id="UP000008743"/>
    </source>
</evidence>
<dbReference type="PRINTS" id="PR00895">
    <property type="entry name" value="PENTAXIN"/>
</dbReference>
<organism evidence="15 16">
    <name type="scientific">Capsaspora owczarzaki (strain ATCC 30864)</name>
    <dbReference type="NCBI Taxonomy" id="595528"/>
    <lineage>
        <taxon>Eukaryota</taxon>
        <taxon>Filasterea</taxon>
        <taxon>Capsaspora</taxon>
    </lineage>
</organism>
<evidence type="ECO:0000256" key="4">
    <source>
        <dbReference type="ARBA" id="ARBA00022989"/>
    </source>
</evidence>
<feature type="region of interest" description="Disordered" evidence="11">
    <location>
        <begin position="1518"/>
        <end position="1550"/>
    </location>
</feature>
<feature type="transmembrane region" description="Helical" evidence="12">
    <location>
        <begin position="1337"/>
        <end position="1358"/>
    </location>
</feature>
<keyword evidence="16" id="KW-1185">Reference proteome</keyword>
<feature type="transmembrane region" description="Helical" evidence="12">
    <location>
        <begin position="1396"/>
        <end position="1415"/>
    </location>
</feature>
<comment type="subcellular location">
    <subcellularLocation>
        <location evidence="1">Cell membrane</location>
        <topology evidence="1">Multi-pass membrane protein</topology>
    </subcellularLocation>
</comment>
<dbReference type="InParanoid" id="A0A0D2WRC7"/>
<evidence type="ECO:0000256" key="5">
    <source>
        <dbReference type="ARBA" id="ARBA00023040"/>
    </source>
</evidence>
<dbReference type="RefSeq" id="XP_004346763.2">
    <property type="nucleotide sequence ID" value="XM_004346713.2"/>
</dbReference>
<keyword evidence="7" id="KW-0675">Receptor</keyword>
<dbReference type="PROSITE" id="PS50259">
    <property type="entry name" value="G_PROTEIN_RECEP_F3_4"/>
    <property type="match status" value="1"/>
</dbReference>
<protein>
    <recommendedName>
        <fullName evidence="14">G-protein coupled receptors family 3 profile domain-containing protein</fullName>
    </recommendedName>
</protein>
<feature type="coiled-coil region" evidence="10">
    <location>
        <begin position="1550"/>
        <end position="1577"/>
    </location>
</feature>
<dbReference type="InterPro" id="IPR017978">
    <property type="entry name" value="GPCR_3_C"/>
</dbReference>
<evidence type="ECO:0000256" key="12">
    <source>
        <dbReference type="SAM" id="Phobius"/>
    </source>
</evidence>
<evidence type="ECO:0000313" key="15">
    <source>
        <dbReference type="EMBL" id="KJE94435.1"/>
    </source>
</evidence>
<dbReference type="Pfam" id="PF00354">
    <property type="entry name" value="Pentaxin"/>
    <property type="match status" value="1"/>
</dbReference>
<feature type="transmembrane region" description="Helical" evidence="12">
    <location>
        <begin position="1427"/>
        <end position="1449"/>
    </location>
</feature>
<dbReference type="CDD" id="cd15293">
    <property type="entry name" value="7tmC_GPR158-like"/>
    <property type="match status" value="1"/>
</dbReference>
<reference evidence="16" key="1">
    <citation type="submission" date="2011-02" db="EMBL/GenBank/DDBJ databases">
        <title>The Genome Sequence of Capsaspora owczarzaki ATCC 30864.</title>
        <authorList>
            <person name="Russ C."/>
            <person name="Cuomo C."/>
            <person name="Burger G."/>
            <person name="Gray M.W."/>
            <person name="Holland P.W.H."/>
            <person name="King N."/>
            <person name="Lang F.B.F."/>
            <person name="Roger A.J."/>
            <person name="Ruiz-Trillo I."/>
            <person name="Young S.K."/>
            <person name="Zeng Q."/>
            <person name="Gargeya S."/>
            <person name="Alvarado L."/>
            <person name="Berlin A."/>
            <person name="Chapman S.B."/>
            <person name="Chen Z."/>
            <person name="Freedman E."/>
            <person name="Gellesch M."/>
            <person name="Goldberg J."/>
            <person name="Griggs A."/>
            <person name="Gujja S."/>
            <person name="Heilman E."/>
            <person name="Heiman D."/>
            <person name="Howarth C."/>
            <person name="Mehta T."/>
            <person name="Neiman D."/>
            <person name="Pearson M."/>
            <person name="Roberts A."/>
            <person name="Saif S."/>
            <person name="Shea T."/>
            <person name="Shenoy N."/>
            <person name="Sisk P."/>
            <person name="Stolte C."/>
            <person name="Sykes S."/>
            <person name="White J."/>
            <person name="Yandava C."/>
            <person name="Haas B."/>
            <person name="Nusbaum C."/>
            <person name="Birren B."/>
        </authorList>
    </citation>
    <scope>NUCLEOTIDE SEQUENCE</scope>
    <source>
        <strain evidence="16">ATCC 30864</strain>
    </source>
</reference>
<dbReference type="SMART" id="SM00159">
    <property type="entry name" value="PTX"/>
    <property type="match status" value="1"/>
</dbReference>
<dbReference type="eggNOG" id="KOG4418">
    <property type="taxonomic scope" value="Eukaryota"/>
</dbReference>
<evidence type="ECO:0000256" key="3">
    <source>
        <dbReference type="ARBA" id="ARBA00022692"/>
    </source>
</evidence>
<name>A0A0D2WRC7_CAPO3</name>
<dbReference type="Proteomes" id="UP000008743">
    <property type="component" value="Unassembled WGS sequence"/>
</dbReference>
<accession>A0A0D2WRC7</accession>
<feature type="signal peptide" evidence="13">
    <location>
        <begin position="1"/>
        <end position="39"/>
    </location>
</feature>
<proteinExistence type="predicted"/>
<evidence type="ECO:0000256" key="10">
    <source>
        <dbReference type="SAM" id="Coils"/>
    </source>
</evidence>
<dbReference type="Pfam" id="PF13385">
    <property type="entry name" value="Laminin_G_3"/>
    <property type="match status" value="1"/>
</dbReference>
<keyword evidence="13" id="KW-0732">Signal</keyword>
<dbReference type="Pfam" id="PF00003">
    <property type="entry name" value="7tm_3"/>
    <property type="match status" value="1"/>
</dbReference>
<keyword evidence="10" id="KW-0175">Coiled coil</keyword>
<evidence type="ECO:0000256" key="6">
    <source>
        <dbReference type="ARBA" id="ARBA00023136"/>
    </source>
</evidence>
<sequence length="1586" mass="170875">MTAGMQHQLGRHGTAPLQLRVIIVGVLLVLASASSTVQAATTAGGAGSCLYHSSSLNYNSIGVDKFVDNFPTTAVTIEFWVRYRNDFKVEGQQQCVISVASSQDDNVVTWSRFLTDFRLYINPFLSIPDAVGPITGPAADYNGNWHHWGLSFNVADGRTILTYDGNVLYNNVSAARASIPLPSTVAFVLGQDQDAYYGGFDSTQAFVGMIDELRVWKVARTPAQLADNKNLHLDAMATPDLWGAWSFDEGSGPLAYNDVAIPGGYSAPYHPVKLGGFSTSAASGCDGDDATSRTPLWADSTAPVVGSGPVRVRVSPTIAKPITLGAHSTLGSFTLAVGSYGGACPNLLLYRDAACTNLIATSGAAVASSTIYAKSSAGFSGCAFSYTVTDADNTATGYVNVSVNHAPTPITQTISGAEDLSVLRVGLTGTDVDGDLTSTSRITQLPAHGFLYTLNNNLQRGSRITSVPFVLPTEAGGVLYSAPLNSYSTDFDFFTYDVADMNGAWSNSSATVRISISVVADLPKAVPNPFMVTYTGVEYMTVRDIGMNSVVSWTGGFTMEMWISMTTAPTGQPYILMGPALASTSSSSFSFEIVSGSLLALRHLGSVVAVQTVGTVPLNVWSHVALSLTGSSANLYLNGNLVGTAVLGSTLSSVATSGISIGQYFVGSLDEIALWNTSSRMTADFFLLEKVSSTRRPNLVAAWPLDAGIGMTALCFGNSYFGCSSTAFFGNGSLSAAPLWADNPGALVPSFPNFGTEFIEEDTEQIIRLSSTDVDSESLIVGIVVTSLPTNGKLYQYVDNGGGAYSRGPLLDSYKYWVSEQEPAKTWVEQVAHQPGVTVLGVTGDTSLKFSTQYLGSTYGVLALVGGPSAYNPGVPNGGYGDTATAWCPSTTGDYNAVKNRPCLVNSFNTVSNPFNFTCPANQGNEYVEVRMGESLVPHSFAVYENYWPGATTKISARHEPTNTWIPVWEAPARTELYDNLGNYMAGSYVVFQPQACQPAWTADVYRVEIATHLIPGWNEIDALSMTGVPLVRAGVVNDPLGRLIFVPDADFDGVDQLSFAASDCLPSLDRQTADQVLTLNVVGTSDAPVLTPTNFDATVGSVLAIPLPVYDPDSSDVLHFKFNTVPSVGTLFVTHNLSDTTFNVNSTSTTTITAGTVLVASPQSARSLTVFYSQADQGCVSTQFAFTVSDNASRATATPYAPAVQVEINFACPTVNTQTAYADSDGARYFFVVLAAIFILIAFGFLLFLMRNWSSRIIVASSPTFLALILFGALLSYVWIFLAAPTPTDALCAAMPWVRHLGFCFVFGALFLKTYRIDRIFNNDAIKRIRMKDTVLFHYMFRIVLMFALYLAIWTGISRPISEVRVDITSDQTNQGVFVTQQLVPRCSSNWFDSAILIVELMFLIWGLYLAIKVRHTPTAFNESKYIVVAVYNFVFVAVVLQIILQTAIKDRDIAYVLESIYVIFTVSAVVLLIFVPKVSLVRNGGIAETRESYTHTHSAPKQQTMDKQVEMIDRHRSTGHNNSTSHHSNNESDLEVGTTTVQPAPKTDNMLRSENKRLIREVERLKQDLMTLGNRHLATSTAQR</sequence>
<feature type="transmembrane region" description="Helical" evidence="12">
    <location>
        <begin position="1258"/>
        <end position="1283"/>
    </location>
</feature>
<dbReference type="GO" id="GO:0004930">
    <property type="term" value="F:G protein-coupled receptor activity"/>
    <property type="evidence" value="ECO:0007669"/>
    <property type="project" value="UniProtKB-KW"/>
</dbReference>
<evidence type="ECO:0000256" key="8">
    <source>
        <dbReference type="ARBA" id="ARBA00023180"/>
    </source>
</evidence>
<evidence type="ECO:0000256" key="9">
    <source>
        <dbReference type="ARBA" id="ARBA00023224"/>
    </source>
</evidence>
<dbReference type="GO" id="GO:0005886">
    <property type="term" value="C:plasma membrane"/>
    <property type="evidence" value="ECO:0007669"/>
    <property type="project" value="UniProtKB-SubCell"/>
</dbReference>
<feature type="transmembrane region" description="Helical" evidence="12">
    <location>
        <begin position="1455"/>
        <end position="1477"/>
    </location>
</feature>
<dbReference type="InterPro" id="IPR043458">
    <property type="entry name" value="GPR158/179"/>
</dbReference>
<evidence type="ECO:0000256" key="2">
    <source>
        <dbReference type="ARBA" id="ARBA00022475"/>
    </source>
</evidence>
<feature type="transmembrane region" description="Helical" evidence="12">
    <location>
        <begin position="1298"/>
        <end position="1316"/>
    </location>
</feature>
<evidence type="ECO:0000256" key="7">
    <source>
        <dbReference type="ARBA" id="ARBA00023170"/>
    </source>
</evidence>
<keyword evidence="9" id="KW-0807">Transducer</keyword>
<evidence type="ECO:0000256" key="1">
    <source>
        <dbReference type="ARBA" id="ARBA00004651"/>
    </source>
</evidence>
<keyword evidence="6 12" id="KW-0472">Membrane</keyword>
<dbReference type="Gene3D" id="2.60.120.200">
    <property type="match status" value="2"/>
</dbReference>
<dbReference type="PANTHER" id="PTHR32546:SF25">
    <property type="entry name" value="MIP05539P"/>
    <property type="match status" value="1"/>
</dbReference>
<dbReference type="OrthoDB" id="2112804at2759"/>
<keyword evidence="5" id="KW-0297">G-protein coupled receptor</keyword>
<keyword evidence="3 12" id="KW-0812">Transmembrane</keyword>
<feature type="chain" id="PRO_5002266525" description="G-protein coupled receptors family 3 profile domain-containing protein" evidence="13">
    <location>
        <begin position="40"/>
        <end position="1586"/>
    </location>
</feature>
<dbReference type="EMBL" id="KE346367">
    <property type="protein sequence ID" value="KJE94435.1"/>
    <property type="molecule type" value="Genomic_DNA"/>
</dbReference>
<keyword evidence="8" id="KW-0325">Glycoprotein</keyword>